<feature type="chain" id="PRO_5013029284" evidence="1">
    <location>
        <begin position="29"/>
        <end position="172"/>
    </location>
</feature>
<organism evidence="2 3">
    <name type="scientific">Calothrix parasitica NIES-267</name>
    <dbReference type="NCBI Taxonomy" id="1973488"/>
    <lineage>
        <taxon>Bacteria</taxon>
        <taxon>Bacillati</taxon>
        <taxon>Cyanobacteriota</taxon>
        <taxon>Cyanophyceae</taxon>
        <taxon>Nostocales</taxon>
        <taxon>Calotrichaceae</taxon>
        <taxon>Calothrix</taxon>
    </lineage>
</organism>
<gene>
    <name evidence="2" type="ORF">NIES267_02890</name>
</gene>
<dbReference type="Proteomes" id="UP000218418">
    <property type="component" value="Chromosome"/>
</dbReference>
<dbReference type="OrthoDB" id="68454at2"/>
<evidence type="ECO:0000313" key="3">
    <source>
        <dbReference type="Proteomes" id="UP000218418"/>
    </source>
</evidence>
<feature type="signal peptide" evidence="1">
    <location>
        <begin position="1"/>
        <end position="28"/>
    </location>
</feature>
<name>A0A1Z4LI09_9CYAN</name>
<sequence length="172" mass="19238">MKIKALNIFLLAAILGNSINLFPTEAQAAKSKTDKSNSDKTVKVFNTEKQAREYICEPLKGEDNSLCKMALRKVGSKRFSDLGQTTKTAPQKVAKDIPGVCKTKVKDTLKSPASAKYPTKPKVKEIFQGMYVVTGKLDAQNTYGALLRREYHCYMYYTDKGQLKTMATRLIK</sequence>
<accession>A0A1Z4LI09</accession>
<keyword evidence="1" id="KW-0732">Signal</keyword>
<keyword evidence="3" id="KW-1185">Reference proteome</keyword>
<reference evidence="2 3" key="1">
    <citation type="submission" date="2017-06" db="EMBL/GenBank/DDBJ databases">
        <title>Genome sequencing of cyanobaciteial culture collection at National Institute for Environmental Studies (NIES).</title>
        <authorList>
            <person name="Hirose Y."/>
            <person name="Shimura Y."/>
            <person name="Fujisawa T."/>
            <person name="Nakamura Y."/>
            <person name="Kawachi M."/>
        </authorList>
    </citation>
    <scope>NUCLEOTIDE SEQUENCE [LARGE SCALE GENOMIC DNA]</scope>
    <source>
        <strain evidence="2 3">NIES-267</strain>
    </source>
</reference>
<protein>
    <submittedName>
        <fullName evidence="2">Uncharacterized protein</fullName>
    </submittedName>
</protein>
<dbReference type="EMBL" id="AP018227">
    <property type="protein sequence ID" value="BAY80824.1"/>
    <property type="molecule type" value="Genomic_DNA"/>
</dbReference>
<dbReference type="AlphaFoldDB" id="A0A1Z4LI09"/>
<proteinExistence type="predicted"/>
<evidence type="ECO:0000313" key="2">
    <source>
        <dbReference type="EMBL" id="BAY80824.1"/>
    </source>
</evidence>
<evidence type="ECO:0000256" key="1">
    <source>
        <dbReference type="SAM" id="SignalP"/>
    </source>
</evidence>